<comment type="cofactor">
    <cofactor evidence="1">
        <name>Mn(2+)</name>
        <dbReference type="ChEBI" id="CHEBI:29035"/>
    </cofactor>
</comment>
<evidence type="ECO:0000259" key="7">
    <source>
        <dbReference type="Pfam" id="PF00557"/>
    </source>
</evidence>
<keyword evidence="10" id="KW-1185">Reference proteome</keyword>
<dbReference type="PROSITE" id="PS00491">
    <property type="entry name" value="PROLINE_PEPTIDASE"/>
    <property type="match status" value="1"/>
</dbReference>
<dbReference type="EMBL" id="JBHLUX010000092">
    <property type="protein sequence ID" value="MFC0473259.1"/>
    <property type="molecule type" value="Genomic_DNA"/>
</dbReference>
<keyword evidence="4" id="KW-0378">Hydrolase</keyword>
<sequence length="367" mass="40952">MTLRRLHSLQQWLKEKDVAYAFIQGKANLFYLTGFRCEPHERLVSLLVFQDNEPCLIAPNMETSLICQSGWNYPIIGYSDSEDPWRLISTHLSSLEIVGSNLAVEKELLSVARAEQIKALSPELALLNCEDTIMKLRLIKNDKEIAILKEAAKLADFGVEVGVHALNTGRTEMEILAMIEYELKRKGIREMSFGTLVLSGEQSANPHGKPKMKSIEKGELVLFDLGVVLEGYCSDITRTVAFGNISTEQEKIYETVLTAQEATLSLCRKGTVLGDLDRKARSIITDAGYGAYFPHRIGHGLGVEVHELPSLNENNQDQLQVGMTFTIEPGIYVPKVGGVRIEDDVLITEDGYECLTHYPKELLVVKP</sequence>
<evidence type="ECO:0000256" key="5">
    <source>
        <dbReference type="ARBA" id="ARBA00023211"/>
    </source>
</evidence>
<keyword evidence="5" id="KW-0464">Manganese</keyword>
<dbReference type="SUPFAM" id="SSF55920">
    <property type="entry name" value="Creatinase/aminopeptidase"/>
    <property type="match status" value="1"/>
</dbReference>
<evidence type="ECO:0000256" key="3">
    <source>
        <dbReference type="ARBA" id="ARBA00022723"/>
    </source>
</evidence>
<dbReference type="RefSeq" id="WP_335959972.1">
    <property type="nucleotide sequence ID" value="NZ_JAXBLX010000008.1"/>
</dbReference>
<dbReference type="SUPFAM" id="SSF53092">
    <property type="entry name" value="Creatinase/prolidase N-terminal domain"/>
    <property type="match status" value="1"/>
</dbReference>
<proteinExistence type="inferred from homology"/>
<dbReference type="Pfam" id="PF01321">
    <property type="entry name" value="Creatinase_N"/>
    <property type="match status" value="1"/>
</dbReference>
<evidence type="ECO:0000313" key="10">
    <source>
        <dbReference type="Proteomes" id="UP001589838"/>
    </source>
</evidence>
<dbReference type="Gene3D" id="3.90.230.10">
    <property type="entry name" value="Creatinase/methionine aminopeptidase superfamily"/>
    <property type="match status" value="1"/>
</dbReference>
<evidence type="ECO:0000256" key="1">
    <source>
        <dbReference type="ARBA" id="ARBA00001936"/>
    </source>
</evidence>
<evidence type="ECO:0000256" key="4">
    <source>
        <dbReference type="ARBA" id="ARBA00022801"/>
    </source>
</evidence>
<evidence type="ECO:0000259" key="8">
    <source>
        <dbReference type="Pfam" id="PF01321"/>
    </source>
</evidence>
<dbReference type="InterPro" id="IPR000587">
    <property type="entry name" value="Creatinase_N"/>
</dbReference>
<dbReference type="PANTHER" id="PTHR46112">
    <property type="entry name" value="AMINOPEPTIDASE"/>
    <property type="match status" value="1"/>
</dbReference>
<dbReference type="InterPro" id="IPR000994">
    <property type="entry name" value="Pept_M24"/>
</dbReference>
<dbReference type="InterPro" id="IPR029149">
    <property type="entry name" value="Creatin/AminoP/Spt16_N"/>
</dbReference>
<feature type="domain" description="Creatinase N-terminal" evidence="8">
    <location>
        <begin position="5"/>
        <end position="139"/>
    </location>
</feature>
<keyword evidence="3 6" id="KW-0479">Metal-binding</keyword>
<evidence type="ECO:0000256" key="6">
    <source>
        <dbReference type="RuleBase" id="RU000590"/>
    </source>
</evidence>
<dbReference type="CDD" id="cd01092">
    <property type="entry name" value="APP-like"/>
    <property type="match status" value="1"/>
</dbReference>
<dbReference type="Gene3D" id="3.40.350.10">
    <property type="entry name" value="Creatinase/prolidase N-terminal domain"/>
    <property type="match status" value="1"/>
</dbReference>
<protein>
    <submittedName>
        <fullName evidence="9">Xaa-Pro peptidase family protein</fullName>
    </submittedName>
</protein>
<evidence type="ECO:0000256" key="2">
    <source>
        <dbReference type="ARBA" id="ARBA00008766"/>
    </source>
</evidence>
<comment type="caution">
    <text evidence="9">The sequence shown here is derived from an EMBL/GenBank/DDBJ whole genome shotgun (WGS) entry which is preliminary data.</text>
</comment>
<accession>A0ABV6KIV1</accession>
<evidence type="ECO:0000313" key="9">
    <source>
        <dbReference type="EMBL" id="MFC0473259.1"/>
    </source>
</evidence>
<dbReference type="InterPro" id="IPR036005">
    <property type="entry name" value="Creatinase/aminopeptidase-like"/>
</dbReference>
<name>A0ABV6KIV1_9BACI</name>
<dbReference type="InterPro" id="IPR001131">
    <property type="entry name" value="Peptidase_M24B_aminopep-P_CS"/>
</dbReference>
<dbReference type="InterPro" id="IPR050659">
    <property type="entry name" value="Peptidase_M24B"/>
</dbReference>
<organism evidence="9 10">
    <name type="scientific">Halalkalibacter kiskunsagensis</name>
    <dbReference type="NCBI Taxonomy" id="1548599"/>
    <lineage>
        <taxon>Bacteria</taxon>
        <taxon>Bacillati</taxon>
        <taxon>Bacillota</taxon>
        <taxon>Bacilli</taxon>
        <taxon>Bacillales</taxon>
        <taxon>Bacillaceae</taxon>
        <taxon>Halalkalibacter</taxon>
    </lineage>
</organism>
<dbReference type="Proteomes" id="UP001589838">
    <property type="component" value="Unassembled WGS sequence"/>
</dbReference>
<reference evidence="9 10" key="1">
    <citation type="submission" date="2024-09" db="EMBL/GenBank/DDBJ databases">
        <authorList>
            <person name="Sun Q."/>
            <person name="Mori K."/>
        </authorList>
    </citation>
    <scope>NUCLEOTIDE SEQUENCE [LARGE SCALE GENOMIC DNA]</scope>
    <source>
        <strain evidence="9 10">NCAIM B.02610</strain>
    </source>
</reference>
<gene>
    <name evidence="9" type="ORF">ACFFHM_22845</name>
</gene>
<comment type="similarity">
    <text evidence="2 6">Belongs to the peptidase M24B family.</text>
</comment>
<dbReference type="Pfam" id="PF00557">
    <property type="entry name" value="Peptidase_M24"/>
    <property type="match status" value="1"/>
</dbReference>
<feature type="domain" description="Peptidase M24" evidence="7">
    <location>
        <begin position="147"/>
        <end position="349"/>
    </location>
</feature>
<dbReference type="PANTHER" id="PTHR46112:SF10">
    <property type="entry name" value="DIPEPTIDASE YKVY-RELATED"/>
    <property type="match status" value="1"/>
</dbReference>